<dbReference type="InterPro" id="IPR013078">
    <property type="entry name" value="His_Pase_superF_clade-1"/>
</dbReference>
<dbReference type="RefSeq" id="WP_135268439.1">
    <property type="nucleotide sequence ID" value="NZ_CP038436.1"/>
</dbReference>
<evidence type="ECO:0000256" key="1">
    <source>
        <dbReference type="ARBA" id="ARBA00022801"/>
    </source>
</evidence>
<organism evidence="2 3">
    <name type="scientific">Nocardioides seonyuensis</name>
    <dbReference type="NCBI Taxonomy" id="2518371"/>
    <lineage>
        <taxon>Bacteria</taxon>
        <taxon>Bacillati</taxon>
        <taxon>Actinomycetota</taxon>
        <taxon>Actinomycetes</taxon>
        <taxon>Propionibacteriales</taxon>
        <taxon>Nocardioidaceae</taxon>
        <taxon>Nocardioides</taxon>
    </lineage>
</organism>
<gene>
    <name evidence="2" type="ORF">EXE58_13915</name>
</gene>
<evidence type="ECO:0000313" key="2">
    <source>
        <dbReference type="EMBL" id="QBX56452.1"/>
    </source>
</evidence>
<dbReference type="PANTHER" id="PTHR20935:SF0">
    <property type="entry name" value="SERINE_THREONINE-PROTEIN PHOSPHATASE PGAM5, MITOCHONDRIAL"/>
    <property type="match status" value="1"/>
</dbReference>
<dbReference type="PANTHER" id="PTHR20935">
    <property type="entry name" value="PHOSPHOGLYCERATE MUTASE-RELATED"/>
    <property type="match status" value="1"/>
</dbReference>
<dbReference type="EMBL" id="CP038436">
    <property type="protein sequence ID" value="QBX56452.1"/>
    <property type="molecule type" value="Genomic_DNA"/>
</dbReference>
<protein>
    <submittedName>
        <fullName evidence="2">Histidine phosphatase family protein</fullName>
    </submittedName>
</protein>
<dbReference type="CDD" id="cd07040">
    <property type="entry name" value="HP"/>
    <property type="match status" value="1"/>
</dbReference>
<proteinExistence type="predicted"/>
<dbReference type="AlphaFoldDB" id="A0A4V1BMI1"/>
<dbReference type="SUPFAM" id="SSF53254">
    <property type="entry name" value="Phosphoglycerate mutase-like"/>
    <property type="match status" value="1"/>
</dbReference>
<dbReference type="Gene3D" id="3.40.50.1240">
    <property type="entry name" value="Phosphoglycerate mutase-like"/>
    <property type="match status" value="1"/>
</dbReference>
<reference evidence="2 3" key="1">
    <citation type="submission" date="2019-03" db="EMBL/GenBank/DDBJ databases">
        <title>Three New Species of Nocardioides, Nocardioides euryhalodurans sp. nov., Nocardioides seonyuensis sp. nov. and Nocardioides eburneoflavus sp. nov. Iolated from Soil.</title>
        <authorList>
            <person name="Roh S.G."/>
            <person name="Lee C."/>
            <person name="Kim M.-K."/>
            <person name="Kim S.B."/>
        </authorList>
    </citation>
    <scope>NUCLEOTIDE SEQUENCE [LARGE SCALE GENOMIC DNA]</scope>
    <source>
        <strain evidence="2 3">MMS17-SY207-3</strain>
    </source>
</reference>
<dbReference type="Proteomes" id="UP000294853">
    <property type="component" value="Chromosome"/>
</dbReference>
<dbReference type="Pfam" id="PF00300">
    <property type="entry name" value="His_Phos_1"/>
    <property type="match status" value="1"/>
</dbReference>
<name>A0A4V1BMI1_9ACTN</name>
<dbReference type="OrthoDB" id="280692at2"/>
<dbReference type="KEGG" id="nsn:EXE58_13915"/>
<dbReference type="InterPro" id="IPR051021">
    <property type="entry name" value="Mito_Ser/Thr_phosphatase"/>
</dbReference>
<keyword evidence="3" id="KW-1185">Reference proteome</keyword>
<dbReference type="InterPro" id="IPR029033">
    <property type="entry name" value="His_PPase_superfam"/>
</dbReference>
<sequence length="219" mass="23627">MSRILLVRHGQASFGAADYDQLSELGADQARALGRSLARRGLQSPVLVAGEMKRHVQTARAMQEGAGWDLPVDPDAGWNEFDHLQVLSVHTPPEEPTTERAAFQEWFEAATARWTSGHHDEQYDESFATFSRRVEAALHRLTSGLPSGGTAIVVTSGGPIAWVAATLLGGGADAWMRLNAVTVNSGVSTVTVGRRGTTLVSFNEHSHVLGQSPDLLTYR</sequence>
<keyword evidence="1" id="KW-0378">Hydrolase</keyword>
<dbReference type="GO" id="GO:0016787">
    <property type="term" value="F:hydrolase activity"/>
    <property type="evidence" value="ECO:0007669"/>
    <property type="project" value="UniProtKB-KW"/>
</dbReference>
<accession>A0A4V1BMI1</accession>
<evidence type="ECO:0000313" key="3">
    <source>
        <dbReference type="Proteomes" id="UP000294853"/>
    </source>
</evidence>
<dbReference type="SMART" id="SM00855">
    <property type="entry name" value="PGAM"/>
    <property type="match status" value="1"/>
</dbReference>